<evidence type="ECO:0000313" key="4">
    <source>
        <dbReference type="Proteomes" id="UP000000589"/>
    </source>
</evidence>
<dbReference type="Proteomes" id="UP000000589">
    <property type="component" value="Chromosome 17"/>
</dbReference>
<protein>
    <submittedName>
        <fullName evidence="2">Potassium channel tetramerisation domain containing 20</fullName>
    </submittedName>
</protein>
<reference evidence="2" key="3">
    <citation type="submission" date="2025-05" db="UniProtKB">
        <authorList>
            <consortium name="Ensembl"/>
        </authorList>
    </citation>
    <scope>IDENTIFICATION</scope>
    <source>
        <strain evidence="2">C57BL/6J</strain>
    </source>
</reference>
<name>A0A3B2W3J4_MOUSE</name>
<sequence length="73" mass="7681">MNVHQGSDGDWSLQPELSCLGDEALAATQEKEGSSLVSSGLHSVTYPLAARSEGCLGREENTTSQGPMKRGSM</sequence>
<dbReference type="Bgee" id="ENSMUSG00000005936">
    <property type="expression patterns" value="Expressed in granulocyte and 272 other cell types or tissues"/>
</dbReference>
<organism evidence="2 4">
    <name type="scientific">Mus musculus</name>
    <name type="common">Mouse</name>
    <dbReference type="NCBI Taxonomy" id="10090"/>
    <lineage>
        <taxon>Eukaryota</taxon>
        <taxon>Metazoa</taxon>
        <taxon>Chordata</taxon>
        <taxon>Craniata</taxon>
        <taxon>Vertebrata</taxon>
        <taxon>Euteleostomi</taxon>
        <taxon>Mammalia</taxon>
        <taxon>Eutheria</taxon>
        <taxon>Euarchontoglires</taxon>
        <taxon>Glires</taxon>
        <taxon>Rodentia</taxon>
        <taxon>Myomorpha</taxon>
        <taxon>Muroidea</taxon>
        <taxon>Muridae</taxon>
        <taxon>Murinae</taxon>
        <taxon>Mus</taxon>
        <taxon>Mus</taxon>
    </lineage>
</organism>
<keyword evidence="4" id="KW-1185">Reference proteome</keyword>
<proteinExistence type="predicted"/>
<feature type="region of interest" description="Disordered" evidence="1">
    <location>
        <begin position="50"/>
        <end position="73"/>
    </location>
</feature>
<reference evidence="2 4" key="1">
    <citation type="journal article" date="2009" name="PLoS Biol.">
        <title>Lineage-specific biology revealed by a finished genome assembly of the mouse.</title>
        <authorList>
            <consortium name="Mouse Genome Sequencing Consortium"/>
            <person name="Church D.M."/>
            <person name="Goodstadt L."/>
            <person name="Hillier L.W."/>
            <person name="Zody M.C."/>
            <person name="Goldstein S."/>
            <person name="She X."/>
            <person name="Bult C.J."/>
            <person name="Agarwala R."/>
            <person name="Cherry J.L."/>
            <person name="DiCuccio M."/>
            <person name="Hlavina W."/>
            <person name="Kapustin Y."/>
            <person name="Meric P."/>
            <person name="Maglott D."/>
            <person name="Birtle Z."/>
            <person name="Marques A.C."/>
            <person name="Graves T."/>
            <person name="Zhou S."/>
            <person name="Teague B."/>
            <person name="Potamousis K."/>
            <person name="Churas C."/>
            <person name="Place M."/>
            <person name="Herschleb J."/>
            <person name="Runnheim R."/>
            <person name="Forrest D."/>
            <person name="Amos-Landgraf J."/>
            <person name="Schwartz D.C."/>
            <person name="Cheng Z."/>
            <person name="Lindblad-Toh K."/>
            <person name="Eichler E.E."/>
            <person name="Ponting C.P."/>
        </authorList>
    </citation>
    <scope>NUCLEOTIDE SEQUENCE [LARGE SCALE GENOMIC DNA]</scope>
    <source>
        <strain evidence="2 4">C57BL/6J</strain>
    </source>
</reference>
<dbReference type="Ensembl" id="ENSMUST00000233145.2">
    <property type="protein sequence ID" value="ENSMUSP00000156877.2"/>
    <property type="gene ID" value="ENSMUSG00000005936.20"/>
</dbReference>
<evidence type="ECO:0000313" key="3">
    <source>
        <dbReference type="MGI" id="MGI:1914239"/>
    </source>
</evidence>
<dbReference type="Antibodypedia" id="29679">
    <property type="antibodies" value="52 antibodies from 16 providers"/>
</dbReference>
<dbReference type="VEuPathDB" id="HostDB:ENSMUSG00000005936"/>
<gene>
    <name evidence="2 3" type="primary">Kctd20</name>
</gene>
<reference evidence="2" key="2">
    <citation type="journal article" date="2011" name="PLoS Biol.">
        <title>Modernizing reference genome assemblies.</title>
        <authorList>
            <person name="Church D.M."/>
            <person name="Schneider V.A."/>
            <person name="Graves T."/>
            <person name="Auger K."/>
            <person name="Cunningham F."/>
            <person name="Bouk N."/>
            <person name="Chen H.C."/>
            <person name="Agarwala R."/>
            <person name="McLaren W.M."/>
            <person name="Ritchie G.R."/>
            <person name="Albracht D."/>
            <person name="Kremitzki M."/>
            <person name="Rock S."/>
            <person name="Kotkiewicz H."/>
            <person name="Kremitzki C."/>
            <person name="Wollam A."/>
            <person name="Trani L."/>
            <person name="Fulton L."/>
            <person name="Fulton R."/>
            <person name="Matthews L."/>
            <person name="Whitehead S."/>
            <person name="Chow W."/>
            <person name="Torrance J."/>
            <person name="Dunn M."/>
            <person name="Harden G."/>
            <person name="Threadgold G."/>
            <person name="Wood J."/>
            <person name="Collins J."/>
            <person name="Heath P."/>
            <person name="Griffiths G."/>
            <person name="Pelan S."/>
            <person name="Grafham D."/>
            <person name="Eichler E.E."/>
            <person name="Weinstock G."/>
            <person name="Mardis E.R."/>
            <person name="Wilson R.K."/>
            <person name="Howe K."/>
            <person name="Flicek P."/>
            <person name="Hubbard T."/>
        </authorList>
    </citation>
    <scope>NUCLEOTIDE SEQUENCE [LARGE SCALE GENOMIC DNA]</scope>
    <source>
        <strain evidence="2">C57BL/6J</strain>
    </source>
</reference>
<dbReference type="AGR" id="MGI:1914239"/>
<evidence type="ECO:0000256" key="1">
    <source>
        <dbReference type="SAM" id="MobiDB-lite"/>
    </source>
</evidence>
<dbReference type="Ensembl" id="ENSMUST00000233847.2">
    <property type="protein sequence ID" value="ENSMUSP00000156448.2"/>
    <property type="gene ID" value="ENSMUSG00000005936.20"/>
</dbReference>
<dbReference type="MGI" id="MGI:1914239">
    <property type="gene designation" value="Kctd20"/>
</dbReference>
<evidence type="ECO:0000313" key="2">
    <source>
        <dbReference type="Ensembl" id="ENSMUSP00000156448.2"/>
    </source>
</evidence>
<dbReference type="GeneTree" id="ENSGT00390000007975"/>
<dbReference type="AlphaFoldDB" id="A0A3B2W3J4"/>
<dbReference type="ExpressionAtlas" id="A0A3B2W3J4">
    <property type="expression patterns" value="baseline and differential"/>
</dbReference>
<accession>A0A3B2W3J4</accession>